<dbReference type="RefSeq" id="WP_138190660.1">
    <property type="nucleotide sequence ID" value="NZ_VBWP01000003.1"/>
</dbReference>
<organism evidence="11 12">
    <name type="scientific">Culicoidibacter larvae</name>
    <dbReference type="NCBI Taxonomy" id="2579976"/>
    <lineage>
        <taxon>Bacteria</taxon>
        <taxon>Bacillati</taxon>
        <taxon>Bacillota</taxon>
        <taxon>Culicoidibacteria</taxon>
        <taxon>Culicoidibacterales</taxon>
        <taxon>Culicoidibacteraceae</taxon>
        <taxon>Culicoidibacter</taxon>
    </lineage>
</organism>
<evidence type="ECO:0000313" key="11">
    <source>
        <dbReference type="EMBL" id="TLG75453.1"/>
    </source>
</evidence>
<dbReference type="GO" id="GO:0005886">
    <property type="term" value="C:plasma membrane"/>
    <property type="evidence" value="ECO:0007669"/>
    <property type="project" value="UniProtKB-SubCell"/>
</dbReference>
<reference evidence="11 12" key="1">
    <citation type="submission" date="2019-05" db="EMBL/GenBank/DDBJ databases">
        <title>Culicoidintestinum kansasii gen. nov., sp. nov. from the gastrointestinal tract of the biting midge, Culicoides sonorensis.</title>
        <authorList>
            <person name="Neupane S."/>
            <person name="Ghosh A."/>
            <person name="Gunther S."/>
            <person name="Martin K."/>
            <person name="Zurek L."/>
        </authorList>
    </citation>
    <scope>NUCLEOTIDE SEQUENCE [LARGE SCALE GENOMIC DNA]</scope>
    <source>
        <strain evidence="11 12">CS-1</strain>
    </source>
</reference>
<sequence length="486" mass="52795">MKKIKNFVGAILLLSVFAFTSILVNTNNPITVQAASNPADAPTDWAFDASSVELHDAILLQYPAVDLNKDGFISINEAGAKTGEIILREKNISGTLNGIEYFVNIVFIDLVQNNISGSIPDGIGNITKLEDLRMANNKISGSIPTSIGNLTSLKTIWLGKNKLTGTIPQEIGNLSNLERLDLSSNQLSGAIPETIGNLNKLLDLFLNSNKLSGELPDTLQNLTVIGQFTVSANQLSGSIPVWFEKWEKVNTIFMSSNYFSGEVPGAIGNMPKLFQITLNNNRLTGVSKDVANSTTLKYMPLDYNNITSLPQEVYDLIVEAYAPNTSLVRLSNQTSTLEASIIGMTENDYGFEAYSAYEQFPNYGMSFNYTLVLPDGAEHNINPRLENGKLIIDGADLIQAGSYTLIAHGTGGFLDPVTYTTYFTLDAKPEVDDSDSNINEQLVEDGGVTHISELPETGLNNSEIIIFGGIIVCIGIFVILTKNKKV</sequence>
<dbReference type="Pfam" id="PF00560">
    <property type="entry name" value="LRR_1"/>
    <property type="match status" value="2"/>
</dbReference>
<dbReference type="InterPro" id="IPR052941">
    <property type="entry name" value="StomDev_PlantInt_Reg"/>
</dbReference>
<evidence type="ECO:0000256" key="5">
    <source>
        <dbReference type="ARBA" id="ARBA00022737"/>
    </source>
</evidence>
<feature type="signal peptide" evidence="10">
    <location>
        <begin position="1"/>
        <end position="20"/>
    </location>
</feature>
<evidence type="ECO:0000256" key="6">
    <source>
        <dbReference type="ARBA" id="ARBA00022989"/>
    </source>
</evidence>
<keyword evidence="8" id="KW-0325">Glycoprotein</keyword>
<evidence type="ECO:0000256" key="8">
    <source>
        <dbReference type="ARBA" id="ARBA00023180"/>
    </source>
</evidence>
<feature type="transmembrane region" description="Helical" evidence="9">
    <location>
        <begin position="464"/>
        <end position="481"/>
    </location>
</feature>
<evidence type="ECO:0000256" key="4">
    <source>
        <dbReference type="ARBA" id="ARBA00022692"/>
    </source>
</evidence>
<protein>
    <recommendedName>
        <fullName evidence="13">LPXTG cell wall anchor domain-containing protein</fullName>
    </recommendedName>
</protein>
<proteinExistence type="predicted"/>
<dbReference type="AlphaFoldDB" id="A0A5R8QG45"/>
<dbReference type="EMBL" id="VBWP01000003">
    <property type="protein sequence ID" value="TLG75453.1"/>
    <property type="molecule type" value="Genomic_DNA"/>
</dbReference>
<dbReference type="Gene3D" id="3.80.10.10">
    <property type="entry name" value="Ribonuclease Inhibitor"/>
    <property type="match status" value="1"/>
</dbReference>
<dbReference type="SMART" id="SM00365">
    <property type="entry name" value="LRR_SD22"/>
    <property type="match status" value="3"/>
</dbReference>
<gene>
    <name evidence="11" type="ORF">FEZ08_05240</name>
</gene>
<dbReference type="Pfam" id="PF13855">
    <property type="entry name" value="LRR_8"/>
    <property type="match status" value="1"/>
</dbReference>
<keyword evidence="5" id="KW-0677">Repeat</keyword>
<name>A0A5R8QG45_9FIRM</name>
<evidence type="ECO:0000256" key="10">
    <source>
        <dbReference type="SAM" id="SignalP"/>
    </source>
</evidence>
<dbReference type="FunFam" id="3.80.10.10:FF:000356">
    <property type="entry name" value="LRR receptor-like serine/threonine-protein kinase"/>
    <property type="match status" value="1"/>
</dbReference>
<evidence type="ECO:0000313" key="12">
    <source>
        <dbReference type="Proteomes" id="UP000306912"/>
    </source>
</evidence>
<keyword evidence="10" id="KW-0732">Signal</keyword>
<keyword evidence="4 9" id="KW-0812">Transmembrane</keyword>
<comment type="subcellular location">
    <subcellularLocation>
        <location evidence="1">Cell membrane</location>
        <topology evidence="1">Single-pass type I membrane protein</topology>
    </subcellularLocation>
</comment>
<dbReference type="InterPro" id="IPR001611">
    <property type="entry name" value="Leu-rich_rpt"/>
</dbReference>
<evidence type="ECO:0000256" key="1">
    <source>
        <dbReference type="ARBA" id="ARBA00004251"/>
    </source>
</evidence>
<dbReference type="OrthoDB" id="1878658at2"/>
<dbReference type="FunFam" id="3.80.10.10:FF:000383">
    <property type="entry name" value="Leucine-rich repeat receptor protein kinase EMS1"/>
    <property type="match status" value="1"/>
</dbReference>
<dbReference type="PANTHER" id="PTHR48004">
    <property type="entry name" value="OS01G0149700 PROTEIN"/>
    <property type="match status" value="1"/>
</dbReference>
<evidence type="ECO:0000256" key="7">
    <source>
        <dbReference type="ARBA" id="ARBA00023136"/>
    </source>
</evidence>
<dbReference type="Proteomes" id="UP000306912">
    <property type="component" value="Unassembled WGS sequence"/>
</dbReference>
<feature type="chain" id="PRO_5039687489" description="LPXTG cell wall anchor domain-containing protein" evidence="10">
    <location>
        <begin position="21"/>
        <end position="486"/>
    </location>
</feature>
<dbReference type="PANTHER" id="PTHR48004:SF58">
    <property type="entry name" value="OS01G0162200 PROTEIN"/>
    <property type="match status" value="1"/>
</dbReference>
<keyword evidence="12" id="KW-1185">Reference proteome</keyword>
<keyword evidence="2" id="KW-1003">Cell membrane</keyword>
<keyword evidence="7 9" id="KW-0472">Membrane</keyword>
<dbReference type="InterPro" id="IPR032675">
    <property type="entry name" value="LRR_dom_sf"/>
</dbReference>
<dbReference type="InParanoid" id="A0A5R8QG45"/>
<accession>A0A5R8QG45</accession>
<comment type="caution">
    <text evidence="11">The sequence shown here is derived from an EMBL/GenBank/DDBJ whole genome shotgun (WGS) entry which is preliminary data.</text>
</comment>
<evidence type="ECO:0000256" key="2">
    <source>
        <dbReference type="ARBA" id="ARBA00022475"/>
    </source>
</evidence>
<evidence type="ECO:0000256" key="3">
    <source>
        <dbReference type="ARBA" id="ARBA00022614"/>
    </source>
</evidence>
<evidence type="ECO:0008006" key="13">
    <source>
        <dbReference type="Google" id="ProtNLM"/>
    </source>
</evidence>
<evidence type="ECO:0000256" key="9">
    <source>
        <dbReference type="SAM" id="Phobius"/>
    </source>
</evidence>
<keyword evidence="6 9" id="KW-1133">Transmembrane helix</keyword>
<dbReference type="SUPFAM" id="SSF52058">
    <property type="entry name" value="L domain-like"/>
    <property type="match status" value="1"/>
</dbReference>
<keyword evidence="3" id="KW-0433">Leucine-rich repeat</keyword>